<evidence type="ECO:0000259" key="2">
    <source>
        <dbReference type="Pfam" id="PF08547"/>
    </source>
</evidence>
<sequence length="168" mass="18748">MTEECIICDFENQCLEWRNVDDTVMGGGSKSSLLVDDSGQATFAGRLSLDRKGGFASVRTAPEMQDFSGYDRFRIRLKGDGRRYDFRVRNNADAHGLVYGCGFDTVPGEWSEVDLPFSEFHPLAGGRDEEQDGTPFDSSNVIQICFLVAEQQKGNFNLQIDWIKAVTA</sequence>
<comment type="similarity">
    <text evidence="1">Belongs to the CIA30 family.</text>
</comment>
<dbReference type="Gene3D" id="2.60.120.430">
    <property type="entry name" value="Galactose-binding lectin"/>
    <property type="match status" value="1"/>
</dbReference>
<dbReference type="Pfam" id="PF08547">
    <property type="entry name" value="CIA30"/>
    <property type="match status" value="1"/>
</dbReference>
<dbReference type="GO" id="GO:0010257">
    <property type="term" value="P:NADH dehydrogenase complex assembly"/>
    <property type="evidence" value="ECO:0007669"/>
    <property type="project" value="TreeGrafter"/>
</dbReference>
<name>A0A7C5DEJ2_9CHLB</name>
<feature type="domain" description="NADH:ubiquinone oxidoreductase intermediate-associated protein 30" evidence="2">
    <location>
        <begin position="11"/>
        <end position="160"/>
    </location>
</feature>
<dbReference type="AlphaFoldDB" id="A0A7C5DEJ2"/>
<proteinExistence type="inferred from homology"/>
<protein>
    <submittedName>
        <fullName evidence="3">CIA30 family protein</fullName>
    </submittedName>
</protein>
<dbReference type="EMBL" id="DRSK01000181">
    <property type="protein sequence ID" value="HHE07883.1"/>
    <property type="molecule type" value="Genomic_DNA"/>
</dbReference>
<evidence type="ECO:0000313" key="3">
    <source>
        <dbReference type="EMBL" id="HHE07883.1"/>
    </source>
</evidence>
<dbReference type="InterPro" id="IPR013857">
    <property type="entry name" value="NADH-UbQ_OxRdtase-assoc_prot30"/>
</dbReference>
<dbReference type="PANTHER" id="PTHR13194:SF19">
    <property type="entry name" value="NAD(P)-BINDING ROSSMANN-FOLD SUPERFAMILY PROTEIN"/>
    <property type="match status" value="1"/>
</dbReference>
<dbReference type="Proteomes" id="UP000886059">
    <property type="component" value="Unassembled WGS sequence"/>
</dbReference>
<dbReference type="PANTHER" id="PTHR13194">
    <property type="entry name" value="COMPLEX I INTERMEDIATE-ASSOCIATED PROTEIN 30"/>
    <property type="match status" value="1"/>
</dbReference>
<dbReference type="SUPFAM" id="SSF49785">
    <property type="entry name" value="Galactose-binding domain-like"/>
    <property type="match status" value="1"/>
</dbReference>
<accession>A0A7C5DEJ2</accession>
<evidence type="ECO:0000256" key="1">
    <source>
        <dbReference type="ARBA" id="ARBA00007884"/>
    </source>
</evidence>
<dbReference type="GO" id="GO:0051082">
    <property type="term" value="F:unfolded protein binding"/>
    <property type="evidence" value="ECO:0007669"/>
    <property type="project" value="TreeGrafter"/>
</dbReference>
<gene>
    <name evidence="3" type="ORF">ENL01_03135</name>
</gene>
<dbReference type="InterPro" id="IPR039131">
    <property type="entry name" value="NDUFAF1"/>
</dbReference>
<dbReference type="InterPro" id="IPR008979">
    <property type="entry name" value="Galactose-bd-like_sf"/>
</dbReference>
<comment type="caution">
    <text evidence="3">The sequence shown here is derived from an EMBL/GenBank/DDBJ whole genome shotgun (WGS) entry which is preliminary data.</text>
</comment>
<organism evidence="3">
    <name type="scientific">Chlorobaculum parvum</name>
    <dbReference type="NCBI Taxonomy" id="274539"/>
    <lineage>
        <taxon>Bacteria</taxon>
        <taxon>Pseudomonadati</taxon>
        <taxon>Chlorobiota</taxon>
        <taxon>Chlorobiia</taxon>
        <taxon>Chlorobiales</taxon>
        <taxon>Chlorobiaceae</taxon>
        <taxon>Chlorobaculum</taxon>
    </lineage>
</organism>
<reference evidence="3" key="1">
    <citation type="journal article" date="2020" name="mSystems">
        <title>Genome- and Community-Level Interaction Insights into Carbon Utilization and Element Cycling Functions of Hydrothermarchaeota in Hydrothermal Sediment.</title>
        <authorList>
            <person name="Zhou Z."/>
            <person name="Liu Y."/>
            <person name="Xu W."/>
            <person name="Pan J."/>
            <person name="Luo Z.H."/>
            <person name="Li M."/>
        </authorList>
    </citation>
    <scope>NUCLEOTIDE SEQUENCE [LARGE SCALE GENOMIC DNA]</scope>
    <source>
        <strain evidence="3">HyVt-628</strain>
    </source>
</reference>